<comment type="caution">
    <text evidence="3">The sequence shown here is derived from an EMBL/GenBank/DDBJ whole genome shotgun (WGS) entry which is preliminary data.</text>
</comment>
<dbReference type="EMBL" id="CACVBS010000039">
    <property type="protein sequence ID" value="CAA7263331.1"/>
    <property type="molecule type" value="Genomic_DNA"/>
</dbReference>
<evidence type="ECO:0000256" key="2">
    <source>
        <dbReference type="SAM" id="MobiDB-lite"/>
    </source>
</evidence>
<evidence type="ECO:0000313" key="4">
    <source>
        <dbReference type="Proteomes" id="UP000467700"/>
    </source>
</evidence>
<evidence type="ECO:0000313" key="3">
    <source>
        <dbReference type="EMBL" id="CAA7263331.1"/>
    </source>
</evidence>
<dbReference type="Proteomes" id="UP000467700">
    <property type="component" value="Unassembled WGS sequence"/>
</dbReference>
<name>A0A8S0VZ79_CYCAE</name>
<feature type="coiled-coil region" evidence="1">
    <location>
        <begin position="582"/>
        <end position="636"/>
    </location>
</feature>
<dbReference type="Gene3D" id="1.20.5.170">
    <property type="match status" value="1"/>
</dbReference>
<proteinExistence type="predicted"/>
<feature type="region of interest" description="Disordered" evidence="2">
    <location>
        <begin position="207"/>
        <end position="226"/>
    </location>
</feature>
<dbReference type="CDD" id="cd14688">
    <property type="entry name" value="bZIP_YAP"/>
    <property type="match status" value="1"/>
</dbReference>
<gene>
    <name evidence="3" type="ORF">AAE3_LOCUS5672</name>
</gene>
<feature type="compositionally biased region" description="Polar residues" evidence="2">
    <location>
        <begin position="326"/>
        <end position="335"/>
    </location>
</feature>
<dbReference type="AlphaFoldDB" id="A0A8S0VZ79"/>
<evidence type="ECO:0000256" key="1">
    <source>
        <dbReference type="SAM" id="Coils"/>
    </source>
</evidence>
<protein>
    <recommendedName>
        <fullName evidence="5">BZIP domain-containing protein</fullName>
    </recommendedName>
</protein>
<accession>A0A8S0VZ79</accession>
<keyword evidence="4" id="KW-1185">Reference proteome</keyword>
<evidence type="ECO:0008006" key="5">
    <source>
        <dbReference type="Google" id="ProtNLM"/>
    </source>
</evidence>
<feature type="region of interest" description="Disordered" evidence="2">
    <location>
        <begin position="316"/>
        <end position="335"/>
    </location>
</feature>
<feature type="region of interest" description="Disordered" evidence="2">
    <location>
        <begin position="529"/>
        <end position="577"/>
    </location>
</feature>
<organism evidence="3 4">
    <name type="scientific">Cyclocybe aegerita</name>
    <name type="common">Black poplar mushroom</name>
    <name type="synonym">Agrocybe aegerita</name>
    <dbReference type="NCBI Taxonomy" id="1973307"/>
    <lineage>
        <taxon>Eukaryota</taxon>
        <taxon>Fungi</taxon>
        <taxon>Dikarya</taxon>
        <taxon>Basidiomycota</taxon>
        <taxon>Agaricomycotina</taxon>
        <taxon>Agaricomycetes</taxon>
        <taxon>Agaricomycetidae</taxon>
        <taxon>Agaricales</taxon>
        <taxon>Agaricineae</taxon>
        <taxon>Bolbitiaceae</taxon>
        <taxon>Cyclocybe</taxon>
    </lineage>
</organism>
<keyword evidence="1" id="KW-0175">Coiled coil</keyword>
<sequence length="687" mass="77389">MATQARPRRRWNEIYVGRLMVTERRGSPLWDPAPDRRRPLEYRREGIRIGDVGFITEDLGFFFVFNIFNGCSPDNGRQDLMPFDLPSENLVLSEVREPVDSILGDAVERRIHGRNSLSFSTRTESALLVLPEGATNLELKDIQALRRFIRRPDVVEGWYRYAIGHLGLSIQNGDLRVVTGTLKTTSWGMAVTQESEARTLVSFRSQLDDDDDDVDPSRFPDGAPQGSRKFSWVDCSGKFVAKIGPDEAEVDSLRTGAGAGVTMTGQFENQCLFLKALVARLSDKTWRALELELHIVDEEESGLERPLVDLRTAAAPSKGAQVLHPPTSSQTRRSLPSAYSSEVEIPDIEAFPRTNPAIPTRLLDNIPALDPPSETAIRGISKKLLDLFPHARLALLHDDNWCSVLRETDKVMPTISELWERIRASHEICEEDGVVFFDDVRVREDEMDPTVVCDLEEDDLPMEELHEQDVTHHHHSTAWETEDWAAEKHPQDTVNWGSPGLSLWAATHRGPRFSKGLRRLDLPNNAASSASSEIEAYTRAPSSPDHPFVSEQSKQQRHGEHLGQSRNARAQARHRAKRKAYIEELEQTVAKLQMAVGYSEEQVAALPSPLVRMKELEQANAQLRMQNDHLRRLLTDSGQTVFSDLSGGPLRDQDSRALNEDEVYLHEPIRLVLPMGLPTPRSSSRMK</sequence>
<reference evidence="3 4" key="1">
    <citation type="submission" date="2020-01" db="EMBL/GenBank/DDBJ databases">
        <authorList>
            <person name="Gupta K D."/>
        </authorList>
    </citation>
    <scope>NUCLEOTIDE SEQUENCE [LARGE SCALE GENOMIC DNA]</scope>
</reference>
<dbReference type="OrthoDB" id="3222453at2759"/>